<gene>
    <name evidence="2" type="ORF">QE404_000414</name>
</gene>
<dbReference type="InterPro" id="IPR029039">
    <property type="entry name" value="Flavoprotein-like_sf"/>
</dbReference>
<dbReference type="InterPro" id="IPR005025">
    <property type="entry name" value="FMN_Rdtase-like_dom"/>
</dbReference>
<dbReference type="SUPFAM" id="SSF52218">
    <property type="entry name" value="Flavoproteins"/>
    <property type="match status" value="1"/>
</dbReference>
<name>A0ABU0TE43_9FLAO</name>
<feature type="domain" description="NADPH-dependent FMN reductase-like" evidence="1">
    <location>
        <begin position="2"/>
        <end position="136"/>
    </location>
</feature>
<dbReference type="PANTHER" id="PTHR30543:SF21">
    <property type="entry name" value="NAD(P)H-DEPENDENT FMN REDUCTASE LOT6"/>
    <property type="match status" value="1"/>
</dbReference>
<sequence>MILLFAGSNNPYSINHTVLEWISGLMDTNRTELIKLSDYDFPMYSLIAEKTGFPDSLRRIREQIELASALILAVPEHNGSVPAFFKNMLDWLSRYRPEYRIFSGKKVYILSASPGSGGDSAVRHMKDILARMGAVVEHSLVIPDFYRHIETDGKSNLPDDALRQQLLTFINKI</sequence>
<evidence type="ECO:0000259" key="1">
    <source>
        <dbReference type="Pfam" id="PF03358"/>
    </source>
</evidence>
<dbReference type="Gene3D" id="3.40.50.360">
    <property type="match status" value="1"/>
</dbReference>
<organism evidence="2 3">
    <name type="scientific">Chryseobacterium camelliae</name>
    <dbReference type="NCBI Taxonomy" id="1265445"/>
    <lineage>
        <taxon>Bacteria</taxon>
        <taxon>Pseudomonadati</taxon>
        <taxon>Bacteroidota</taxon>
        <taxon>Flavobacteriia</taxon>
        <taxon>Flavobacteriales</taxon>
        <taxon>Weeksellaceae</taxon>
        <taxon>Chryseobacterium group</taxon>
        <taxon>Chryseobacterium</taxon>
    </lineage>
</organism>
<protein>
    <submittedName>
        <fullName evidence="2">Chromate reductase</fullName>
    </submittedName>
</protein>
<keyword evidence="3" id="KW-1185">Reference proteome</keyword>
<dbReference type="Proteomes" id="UP001225072">
    <property type="component" value="Unassembled WGS sequence"/>
</dbReference>
<dbReference type="InterPro" id="IPR050712">
    <property type="entry name" value="NAD(P)H-dep_reductase"/>
</dbReference>
<reference evidence="2 3" key="1">
    <citation type="submission" date="2023-07" db="EMBL/GenBank/DDBJ databases">
        <title>Functional and genomic diversity of the sorghum phyllosphere microbiome.</title>
        <authorList>
            <person name="Shade A."/>
        </authorList>
    </citation>
    <scope>NUCLEOTIDE SEQUENCE [LARGE SCALE GENOMIC DNA]</scope>
    <source>
        <strain evidence="2 3">SORGH_AS_1064</strain>
    </source>
</reference>
<dbReference type="EMBL" id="JAUTAL010000001">
    <property type="protein sequence ID" value="MDQ1095267.1"/>
    <property type="molecule type" value="Genomic_DNA"/>
</dbReference>
<accession>A0ABU0TE43</accession>
<evidence type="ECO:0000313" key="3">
    <source>
        <dbReference type="Proteomes" id="UP001225072"/>
    </source>
</evidence>
<proteinExistence type="predicted"/>
<comment type="caution">
    <text evidence="2">The sequence shown here is derived from an EMBL/GenBank/DDBJ whole genome shotgun (WGS) entry which is preliminary data.</text>
</comment>
<evidence type="ECO:0000313" key="2">
    <source>
        <dbReference type="EMBL" id="MDQ1095267.1"/>
    </source>
</evidence>
<dbReference type="Pfam" id="PF03358">
    <property type="entry name" value="FMN_red"/>
    <property type="match status" value="1"/>
</dbReference>
<dbReference type="PANTHER" id="PTHR30543">
    <property type="entry name" value="CHROMATE REDUCTASE"/>
    <property type="match status" value="1"/>
</dbReference>
<dbReference type="RefSeq" id="WP_307445872.1">
    <property type="nucleotide sequence ID" value="NZ_JAUTAL010000001.1"/>
</dbReference>